<dbReference type="InterPro" id="IPR032710">
    <property type="entry name" value="NTF2-like_dom_sf"/>
</dbReference>
<dbReference type="InterPro" id="IPR037401">
    <property type="entry name" value="SnoaL-like"/>
</dbReference>
<protein>
    <recommendedName>
        <fullName evidence="2">SnoaL-like domain-containing protein</fullName>
    </recommendedName>
</protein>
<sequence>PGIGGEFSKYPLNSICVRLSSIVVIFLVSMIVVSNRNLMENSPMMAGRDKDETDRFDRLERRLQALEDTEAIRNLKARYAALCDDHYDADGIAELFSEDAIWESPALGRFEGREMIRNFFKGASKIFSFAIHYSLNGHIEVCGDNANATWYLFMPCTLGANNQAMWRAGIDRETYARIDGHWKYKLKVSEPLFNSPFDKGWAKKRFV</sequence>
<dbReference type="AlphaFoldDB" id="A0A382ZLC8"/>
<feature type="domain" description="SnoaL-like" evidence="2">
    <location>
        <begin position="64"/>
        <end position="183"/>
    </location>
</feature>
<keyword evidence="1" id="KW-0472">Membrane</keyword>
<evidence type="ECO:0000256" key="1">
    <source>
        <dbReference type="SAM" id="Phobius"/>
    </source>
</evidence>
<dbReference type="Gene3D" id="3.10.450.50">
    <property type="match status" value="1"/>
</dbReference>
<name>A0A382ZLC8_9ZZZZ</name>
<keyword evidence="1" id="KW-1133">Transmembrane helix</keyword>
<dbReference type="SUPFAM" id="SSF54427">
    <property type="entry name" value="NTF2-like"/>
    <property type="match status" value="1"/>
</dbReference>
<organism evidence="3">
    <name type="scientific">marine metagenome</name>
    <dbReference type="NCBI Taxonomy" id="408172"/>
    <lineage>
        <taxon>unclassified sequences</taxon>
        <taxon>metagenomes</taxon>
        <taxon>ecological metagenomes</taxon>
    </lineage>
</organism>
<gene>
    <name evidence="3" type="ORF">METZ01_LOCUS449125</name>
</gene>
<evidence type="ECO:0000313" key="3">
    <source>
        <dbReference type="EMBL" id="SVD96271.1"/>
    </source>
</evidence>
<dbReference type="Pfam" id="PF13577">
    <property type="entry name" value="SnoaL_4"/>
    <property type="match status" value="1"/>
</dbReference>
<evidence type="ECO:0000259" key="2">
    <source>
        <dbReference type="Pfam" id="PF13577"/>
    </source>
</evidence>
<dbReference type="CDD" id="cd00531">
    <property type="entry name" value="NTF2_like"/>
    <property type="match status" value="1"/>
</dbReference>
<reference evidence="3" key="1">
    <citation type="submission" date="2018-05" db="EMBL/GenBank/DDBJ databases">
        <authorList>
            <person name="Lanie J.A."/>
            <person name="Ng W.-L."/>
            <person name="Kazmierczak K.M."/>
            <person name="Andrzejewski T.M."/>
            <person name="Davidsen T.M."/>
            <person name="Wayne K.J."/>
            <person name="Tettelin H."/>
            <person name="Glass J.I."/>
            <person name="Rusch D."/>
            <person name="Podicherti R."/>
            <person name="Tsui H.-C.T."/>
            <person name="Winkler M.E."/>
        </authorList>
    </citation>
    <scope>NUCLEOTIDE SEQUENCE</scope>
</reference>
<accession>A0A382ZLC8</accession>
<feature type="non-terminal residue" evidence="3">
    <location>
        <position position="1"/>
    </location>
</feature>
<dbReference type="EMBL" id="UINC01184854">
    <property type="protein sequence ID" value="SVD96271.1"/>
    <property type="molecule type" value="Genomic_DNA"/>
</dbReference>
<keyword evidence="1" id="KW-0812">Transmembrane</keyword>
<feature type="transmembrane region" description="Helical" evidence="1">
    <location>
        <begin position="12"/>
        <end position="33"/>
    </location>
</feature>
<proteinExistence type="predicted"/>